<dbReference type="PANTHER" id="PTHR34386">
    <property type="entry name" value="GLUTAREDOXIN"/>
    <property type="match status" value="1"/>
</dbReference>
<dbReference type="PROSITE" id="PS51354">
    <property type="entry name" value="GLUTAREDOXIN_2"/>
    <property type="match status" value="1"/>
</dbReference>
<evidence type="ECO:0000256" key="4">
    <source>
        <dbReference type="ARBA" id="ARBA00022448"/>
    </source>
</evidence>
<evidence type="ECO:0000256" key="7">
    <source>
        <dbReference type="ARBA" id="ARBA00023284"/>
    </source>
</evidence>
<keyword evidence="6" id="KW-1015">Disulfide bond</keyword>
<dbReference type="Gene3D" id="3.40.30.10">
    <property type="entry name" value="Glutaredoxin"/>
    <property type="match status" value="1"/>
</dbReference>
<dbReference type="InterPro" id="IPR051548">
    <property type="entry name" value="Grx-like_ET"/>
</dbReference>
<accession>A0ABT9NG83</accession>
<keyword evidence="10" id="KW-1185">Reference proteome</keyword>
<dbReference type="Pfam" id="PF00462">
    <property type="entry name" value="Glutaredoxin"/>
    <property type="match status" value="1"/>
</dbReference>
<comment type="function">
    <text evidence="1">Electron transport system for the ribonucleotide reductase system NrdEF.</text>
</comment>
<sequence length="83" mass="8892">MAITVYTKPSCVQCTATTRALTKYGLEFTEVDLVEDADALATVKALGYQQAPVIFANGDHWAGYRPDKIKALVPAQVSESATA</sequence>
<dbReference type="Proteomes" id="UP001243212">
    <property type="component" value="Unassembled WGS sequence"/>
</dbReference>
<dbReference type="RefSeq" id="WP_307682618.1">
    <property type="nucleotide sequence ID" value="NZ_JAUSQX010000001.1"/>
</dbReference>
<keyword evidence="7" id="KW-0676">Redox-active center</keyword>
<dbReference type="InterPro" id="IPR036249">
    <property type="entry name" value="Thioredoxin-like_sf"/>
</dbReference>
<evidence type="ECO:0000256" key="2">
    <source>
        <dbReference type="ARBA" id="ARBA00007787"/>
    </source>
</evidence>
<feature type="domain" description="Glutaredoxin" evidence="8">
    <location>
        <begin position="3"/>
        <end position="61"/>
    </location>
</feature>
<evidence type="ECO:0000256" key="6">
    <source>
        <dbReference type="ARBA" id="ARBA00023157"/>
    </source>
</evidence>
<keyword evidence="4" id="KW-0813">Transport</keyword>
<comment type="similarity">
    <text evidence="2">Belongs to the glutaredoxin family.</text>
</comment>
<evidence type="ECO:0000256" key="1">
    <source>
        <dbReference type="ARBA" id="ARBA00002292"/>
    </source>
</evidence>
<organism evidence="9 10">
    <name type="scientific">Trueperella bonasi</name>
    <dbReference type="NCBI Taxonomy" id="312286"/>
    <lineage>
        <taxon>Bacteria</taxon>
        <taxon>Bacillati</taxon>
        <taxon>Actinomycetota</taxon>
        <taxon>Actinomycetes</taxon>
        <taxon>Actinomycetales</taxon>
        <taxon>Actinomycetaceae</taxon>
        <taxon>Trueperella</taxon>
    </lineage>
</organism>
<evidence type="ECO:0000259" key="8">
    <source>
        <dbReference type="Pfam" id="PF00462"/>
    </source>
</evidence>
<gene>
    <name evidence="9" type="ORF">J2S70_000974</name>
</gene>
<dbReference type="SUPFAM" id="SSF52833">
    <property type="entry name" value="Thioredoxin-like"/>
    <property type="match status" value="1"/>
</dbReference>
<dbReference type="InterPro" id="IPR002109">
    <property type="entry name" value="Glutaredoxin"/>
</dbReference>
<proteinExistence type="inferred from homology"/>
<evidence type="ECO:0000313" key="9">
    <source>
        <dbReference type="EMBL" id="MDP9806392.1"/>
    </source>
</evidence>
<name>A0ABT9NG83_9ACTO</name>
<evidence type="ECO:0000256" key="3">
    <source>
        <dbReference type="ARBA" id="ARBA00017945"/>
    </source>
</evidence>
<dbReference type="PANTHER" id="PTHR34386:SF1">
    <property type="entry name" value="GLUTAREDOXIN-LIKE PROTEIN NRDH"/>
    <property type="match status" value="1"/>
</dbReference>
<comment type="caution">
    <text evidence="9">The sequence shown here is derived from an EMBL/GenBank/DDBJ whole genome shotgun (WGS) entry which is preliminary data.</text>
</comment>
<dbReference type="NCBIfam" id="TIGR02194">
    <property type="entry name" value="GlrX_NrdH"/>
    <property type="match status" value="1"/>
</dbReference>
<evidence type="ECO:0000256" key="5">
    <source>
        <dbReference type="ARBA" id="ARBA00022982"/>
    </source>
</evidence>
<evidence type="ECO:0000313" key="10">
    <source>
        <dbReference type="Proteomes" id="UP001243212"/>
    </source>
</evidence>
<keyword evidence="5" id="KW-0249">Electron transport</keyword>
<dbReference type="CDD" id="cd02976">
    <property type="entry name" value="NrdH"/>
    <property type="match status" value="1"/>
</dbReference>
<protein>
    <recommendedName>
        <fullName evidence="3">Glutaredoxin-like protein NrdH</fullName>
    </recommendedName>
</protein>
<dbReference type="EMBL" id="JAUSQX010000001">
    <property type="protein sequence ID" value="MDP9806392.1"/>
    <property type="molecule type" value="Genomic_DNA"/>
</dbReference>
<dbReference type="InterPro" id="IPR011909">
    <property type="entry name" value="GlrX_NrdH"/>
</dbReference>
<reference evidence="9 10" key="1">
    <citation type="submission" date="2023-07" db="EMBL/GenBank/DDBJ databases">
        <title>Sequencing the genomes of 1000 actinobacteria strains.</title>
        <authorList>
            <person name="Klenk H.-P."/>
        </authorList>
    </citation>
    <scope>NUCLEOTIDE SEQUENCE [LARGE SCALE GENOMIC DNA]</scope>
    <source>
        <strain evidence="9 10">DSM 17163</strain>
    </source>
</reference>